<dbReference type="EMBL" id="JASDAP010000001">
    <property type="protein sequence ID" value="KAK1906856.1"/>
    <property type="molecule type" value="Genomic_DNA"/>
</dbReference>
<name>A0AAD9CTQ0_DISEL</name>
<reference evidence="1" key="1">
    <citation type="submission" date="2023-04" db="EMBL/GenBank/DDBJ databases">
        <title>Chromosome-level genome of Chaenocephalus aceratus.</title>
        <authorList>
            <person name="Park H."/>
        </authorList>
    </citation>
    <scope>NUCLEOTIDE SEQUENCE</scope>
    <source>
        <strain evidence="1">DE</strain>
        <tissue evidence="1">Muscle</tissue>
    </source>
</reference>
<accession>A0AAD9CTQ0</accession>
<evidence type="ECO:0000313" key="1">
    <source>
        <dbReference type="EMBL" id="KAK1906856.1"/>
    </source>
</evidence>
<sequence length="107" mass="11938">MTVCMNVYVHGAVGARRAGEELFQSFREHAAKLHFLPRPCSRRQASQPNGGRACQAACAPAREALKQIQGQTPEPFSGAELTEQRQVQQAGTHYVELDTIEEEWRTD</sequence>
<organism evidence="1 2">
    <name type="scientific">Dissostichus eleginoides</name>
    <name type="common">Patagonian toothfish</name>
    <name type="synonym">Dissostichus amissus</name>
    <dbReference type="NCBI Taxonomy" id="100907"/>
    <lineage>
        <taxon>Eukaryota</taxon>
        <taxon>Metazoa</taxon>
        <taxon>Chordata</taxon>
        <taxon>Craniata</taxon>
        <taxon>Vertebrata</taxon>
        <taxon>Euteleostomi</taxon>
        <taxon>Actinopterygii</taxon>
        <taxon>Neopterygii</taxon>
        <taxon>Teleostei</taxon>
        <taxon>Neoteleostei</taxon>
        <taxon>Acanthomorphata</taxon>
        <taxon>Eupercaria</taxon>
        <taxon>Perciformes</taxon>
        <taxon>Notothenioidei</taxon>
        <taxon>Nototheniidae</taxon>
        <taxon>Dissostichus</taxon>
    </lineage>
</organism>
<keyword evidence="2" id="KW-1185">Reference proteome</keyword>
<evidence type="ECO:0000313" key="2">
    <source>
        <dbReference type="Proteomes" id="UP001228049"/>
    </source>
</evidence>
<protein>
    <submittedName>
        <fullName evidence="1">Bifunctional polymyxin resistance protein ArnA</fullName>
    </submittedName>
</protein>
<gene>
    <name evidence="1" type="ORF">KUDE01_009252</name>
</gene>
<proteinExistence type="predicted"/>
<dbReference type="AlphaFoldDB" id="A0AAD9CTQ0"/>
<dbReference type="Proteomes" id="UP001228049">
    <property type="component" value="Unassembled WGS sequence"/>
</dbReference>
<comment type="caution">
    <text evidence="1">The sequence shown here is derived from an EMBL/GenBank/DDBJ whole genome shotgun (WGS) entry which is preliminary data.</text>
</comment>